<sequence>MIHGCKKQQIMFIKLDVIICIPRQLGYFTIKLSMAAVKAGDSASLLPLQLVNRIRSIKIMFFIFIDFILIYP</sequence>
<dbReference type="EMBL" id="LFQU01000005">
    <property type="protein sequence ID" value="KOO69136.1"/>
    <property type="molecule type" value="Genomic_DNA"/>
</dbReference>
<name>A0A8E1QYG1_9BACT</name>
<accession>A0A8E1QYG1</accession>
<evidence type="ECO:0000313" key="2">
    <source>
        <dbReference type="Proteomes" id="UP000036951"/>
    </source>
</evidence>
<organism evidence="1 2">
    <name type="scientific">Xylanibacter rarus</name>
    <dbReference type="NCBI Taxonomy" id="1676614"/>
    <lineage>
        <taxon>Bacteria</taxon>
        <taxon>Pseudomonadati</taxon>
        <taxon>Bacteroidota</taxon>
        <taxon>Bacteroidia</taxon>
        <taxon>Bacteroidales</taxon>
        <taxon>Prevotellaceae</taxon>
        <taxon>Xylanibacter</taxon>
    </lineage>
</organism>
<proteinExistence type="predicted"/>
<reference evidence="1 2" key="1">
    <citation type="submission" date="2015-06" db="EMBL/GenBank/DDBJ databases">
        <title>Prevotella sp. 109, sp. nov., a novel member of the family Prevotellaceae isolated from human faeces.</title>
        <authorList>
            <person name="Shkoporov A.N."/>
            <person name="Chaplin A.V."/>
            <person name="Kafarskaia L.I."/>
            <person name="Efimov B.A."/>
        </authorList>
    </citation>
    <scope>NUCLEOTIDE SEQUENCE [LARGE SCALE GENOMIC DNA]</scope>
    <source>
        <strain evidence="1 2">109</strain>
    </source>
</reference>
<keyword evidence="2" id="KW-1185">Reference proteome</keyword>
<comment type="caution">
    <text evidence="1">The sequence shown here is derived from an EMBL/GenBank/DDBJ whole genome shotgun (WGS) entry which is preliminary data.</text>
</comment>
<dbReference type="Proteomes" id="UP000036951">
    <property type="component" value="Unassembled WGS sequence"/>
</dbReference>
<evidence type="ECO:0000313" key="1">
    <source>
        <dbReference type="EMBL" id="KOO69136.1"/>
    </source>
</evidence>
<dbReference type="AlphaFoldDB" id="A0A8E1QYG1"/>
<gene>
    <name evidence="1" type="ORF">ACU52_04500</name>
</gene>
<protein>
    <submittedName>
        <fullName evidence="1">Uncharacterized protein</fullName>
    </submittedName>
</protein>